<evidence type="ECO:0000313" key="1">
    <source>
        <dbReference type="EMBL" id="KAI4840014.1"/>
    </source>
</evidence>
<evidence type="ECO:0000313" key="2">
    <source>
        <dbReference type="Proteomes" id="UP001056978"/>
    </source>
</evidence>
<name>A0ACB9YDD5_PLABR</name>
<accession>A0ACB9YDD5</accession>
<gene>
    <name evidence="1" type="ORF">MKS88_001368</name>
</gene>
<keyword evidence="2" id="KW-1185">Reference proteome</keyword>
<proteinExistence type="predicted"/>
<dbReference type="EMBL" id="CM043773">
    <property type="protein sequence ID" value="KAI4840014.1"/>
    <property type="molecule type" value="Genomic_DNA"/>
</dbReference>
<comment type="caution">
    <text evidence="1">The sequence shown here is derived from an EMBL/GenBank/DDBJ whole genome shotgun (WGS) entry which is preliminary data.</text>
</comment>
<protein>
    <submittedName>
        <fullName evidence="1">60S ribosomal protein L22</fullName>
    </submittedName>
</protein>
<reference evidence="1" key="1">
    <citation type="submission" date="2022-06" db="EMBL/GenBank/DDBJ databases">
        <title>The First Complete Genome of the Simian Malaria Parasite Plasmodium brasilianum.</title>
        <authorList>
            <person name="Bajic M."/>
            <person name="Ravishankar S."/>
        </authorList>
    </citation>
    <scope>NUCLEOTIDE SEQUENCE</scope>
    <source>
        <strain evidence="1">Bolivian I</strain>
    </source>
</reference>
<keyword evidence="1" id="KW-0689">Ribosomal protein</keyword>
<keyword evidence="1" id="KW-0687">Ribonucleoprotein</keyword>
<sequence>MVAKKESKGSKKQKKKTVKKIKKFVGKKSKAVKSTKGIKYILDCTKPVKDTILDISGLEQFFKDKIKVDKKTNNLKNKVVVTSDDYKIYITVHIPFSKRYIKYLAKKYLKVQQIRDFLRFKQFGKMNGTPVIVGGMRTPARRRQSTGASTSNAKPRGSASGNTNSIVKVYGDDSPGFKLTPQTVLISTLIFMATVVILHIISKI</sequence>
<organism evidence="1 2">
    <name type="scientific">Plasmodium brasilianum</name>
    <dbReference type="NCBI Taxonomy" id="5824"/>
    <lineage>
        <taxon>Eukaryota</taxon>
        <taxon>Sar</taxon>
        <taxon>Alveolata</taxon>
        <taxon>Apicomplexa</taxon>
        <taxon>Aconoidasida</taxon>
        <taxon>Haemosporida</taxon>
        <taxon>Plasmodiidae</taxon>
        <taxon>Plasmodium</taxon>
        <taxon>Plasmodium (Plasmodium)</taxon>
    </lineage>
</organism>
<dbReference type="Proteomes" id="UP001056978">
    <property type="component" value="Chromosome 5"/>
</dbReference>